<organism evidence="2 3">
    <name type="scientific">Kingdonia uniflora</name>
    <dbReference type="NCBI Taxonomy" id="39325"/>
    <lineage>
        <taxon>Eukaryota</taxon>
        <taxon>Viridiplantae</taxon>
        <taxon>Streptophyta</taxon>
        <taxon>Embryophyta</taxon>
        <taxon>Tracheophyta</taxon>
        <taxon>Spermatophyta</taxon>
        <taxon>Magnoliopsida</taxon>
        <taxon>Ranunculales</taxon>
        <taxon>Circaeasteraceae</taxon>
        <taxon>Kingdonia</taxon>
    </lineage>
</organism>
<reference evidence="2 3" key="1">
    <citation type="journal article" date="2020" name="IScience">
        <title>Genome Sequencing of the Endangered Kingdonia uniflora (Circaeasteraceae, Ranunculales) Reveals Potential Mechanisms of Evolutionary Specialization.</title>
        <authorList>
            <person name="Sun Y."/>
            <person name="Deng T."/>
            <person name="Zhang A."/>
            <person name="Moore M.J."/>
            <person name="Landis J.B."/>
            <person name="Lin N."/>
            <person name="Zhang H."/>
            <person name="Zhang X."/>
            <person name="Huang J."/>
            <person name="Zhang X."/>
            <person name="Sun H."/>
            <person name="Wang H."/>
        </authorList>
    </citation>
    <scope>NUCLEOTIDE SEQUENCE [LARGE SCALE GENOMIC DNA]</scope>
    <source>
        <strain evidence="2">TB1705</strain>
        <tissue evidence="2">Leaf</tissue>
    </source>
</reference>
<dbReference type="SUPFAM" id="SSF53098">
    <property type="entry name" value="Ribonuclease H-like"/>
    <property type="match status" value="1"/>
</dbReference>
<dbReference type="OrthoDB" id="10597862at2759"/>
<dbReference type="Pfam" id="PF13456">
    <property type="entry name" value="RVT_3"/>
    <property type="match status" value="1"/>
</dbReference>
<accession>A0A7J7MAG5</accession>
<dbReference type="AlphaFoldDB" id="A0A7J7MAG5"/>
<name>A0A7J7MAG5_9MAGN</name>
<dbReference type="GO" id="GO:0004523">
    <property type="term" value="F:RNA-DNA hybrid ribonuclease activity"/>
    <property type="evidence" value="ECO:0007669"/>
    <property type="project" value="InterPro"/>
</dbReference>
<dbReference type="EMBL" id="JACGCM010001659">
    <property type="protein sequence ID" value="KAF6151881.1"/>
    <property type="molecule type" value="Genomic_DNA"/>
</dbReference>
<comment type="caution">
    <text evidence="2">The sequence shown here is derived from an EMBL/GenBank/DDBJ whole genome shotgun (WGS) entry which is preliminary data.</text>
</comment>
<feature type="domain" description="RNase H type-1" evidence="1">
    <location>
        <begin position="103"/>
        <end position="187"/>
    </location>
</feature>
<evidence type="ECO:0000313" key="3">
    <source>
        <dbReference type="Proteomes" id="UP000541444"/>
    </source>
</evidence>
<dbReference type="Gene3D" id="3.30.420.10">
    <property type="entry name" value="Ribonuclease H-like superfamily/Ribonuclease H"/>
    <property type="match status" value="1"/>
</dbReference>
<sequence>MPAARACTPHCLKFRCTPGTVKAPPSRAVTPNKVVIIKLVQEIGVKTSYKGIELKDTPQARQVMSNWNLNGLLTLKQPIQHQRRPAPAPYVTVNTDATGSYPSNSITILELKAVSLVLADKRNQKKLCITTDSKTILSYLVDNAATPNWDAKHLVSRIKEAMKKIEDCYVIFNFRETNGAADFLVKLHPEVAWIEFTPSSFVQDLKDILHSERRGQIYWRI</sequence>
<dbReference type="InterPro" id="IPR002156">
    <property type="entry name" value="RNaseH_domain"/>
</dbReference>
<protein>
    <recommendedName>
        <fullName evidence="1">RNase H type-1 domain-containing protein</fullName>
    </recommendedName>
</protein>
<proteinExistence type="predicted"/>
<dbReference type="Proteomes" id="UP000541444">
    <property type="component" value="Unassembled WGS sequence"/>
</dbReference>
<dbReference type="InterPro" id="IPR012337">
    <property type="entry name" value="RNaseH-like_sf"/>
</dbReference>
<evidence type="ECO:0000313" key="2">
    <source>
        <dbReference type="EMBL" id="KAF6151881.1"/>
    </source>
</evidence>
<dbReference type="GO" id="GO:0003676">
    <property type="term" value="F:nucleic acid binding"/>
    <property type="evidence" value="ECO:0007669"/>
    <property type="project" value="InterPro"/>
</dbReference>
<dbReference type="InterPro" id="IPR036397">
    <property type="entry name" value="RNaseH_sf"/>
</dbReference>
<evidence type="ECO:0000259" key="1">
    <source>
        <dbReference type="Pfam" id="PF13456"/>
    </source>
</evidence>
<keyword evidence="3" id="KW-1185">Reference proteome</keyword>
<gene>
    <name evidence="2" type="ORF">GIB67_010455</name>
</gene>